<feature type="domain" description="Spore coat protein U/FanG" evidence="1">
    <location>
        <begin position="2"/>
        <end position="127"/>
    </location>
</feature>
<sequence>MSITIENSCTIVSASDLDFGTVGTLTSQVTSSSTIVLNCTTGAPYTITLDAGTGSGGTTSTREMTNGSETVSYQLYSDAGLTQPWGLTVSDDVSSTGTGVNQNFTVFGAVPIQATPSANTYTDTIGVVVTF</sequence>
<accession>A0ABW2B6Y6</accession>
<organism evidence="2 3">
    <name type="scientific">Sulfitobacter porphyrae</name>
    <dbReference type="NCBI Taxonomy" id="1246864"/>
    <lineage>
        <taxon>Bacteria</taxon>
        <taxon>Pseudomonadati</taxon>
        <taxon>Pseudomonadota</taxon>
        <taxon>Alphaproteobacteria</taxon>
        <taxon>Rhodobacterales</taxon>
        <taxon>Roseobacteraceae</taxon>
        <taxon>Sulfitobacter</taxon>
    </lineage>
</organism>
<evidence type="ECO:0000313" key="3">
    <source>
        <dbReference type="Proteomes" id="UP001596353"/>
    </source>
</evidence>
<evidence type="ECO:0000313" key="2">
    <source>
        <dbReference type="EMBL" id="MFC6761510.1"/>
    </source>
</evidence>
<evidence type="ECO:0000259" key="1">
    <source>
        <dbReference type="Pfam" id="PF05229"/>
    </source>
</evidence>
<dbReference type="PANTHER" id="PTHR37089:SF4">
    <property type="entry name" value="EXPORTED PROTEIN"/>
    <property type="match status" value="1"/>
</dbReference>
<keyword evidence="3" id="KW-1185">Reference proteome</keyword>
<dbReference type="SMART" id="SM00972">
    <property type="entry name" value="SCPU"/>
    <property type="match status" value="1"/>
</dbReference>
<gene>
    <name evidence="2" type="ORF">ACFQFQ_21955</name>
</gene>
<dbReference type="InterPro" id="IPR007893">
    <property type="entry name" value="Spore_coat_U/FanG"/>
</dbReference>
<dbReference type="EMBL" id="JBHSWG010000003">
    <property type="protein sequence ID" value="MFC6761510.1"/>
    <property type="molecule type" value="Genomic_DNA"/>
</dbReference>
<protein>
    <submittedName>
        <fullName evidence="2">Spore coat U domain-containing protein</fullName>
    </submittedName>
</protein>
<dbReference type="Pfam" id="PF05229">
    <property type="entry name" value="SCPU"/>
    <property type="match status" value="1"/>
</dbReference>
<dbReference type="InterPro" id="IPR053167">
    <property type="entry name" value="Spore_coat_component"/>
</dbReference>
<name>A0ABW2B6Y6_9RHOB</name>
<dbReference type="PANTHER" id="PTHR37089">
    <property type="entry name" value="PROTEIN U-RELATED"/>
    <property type="match status" value="1"/>
</dbReference>
<proteinExistence type="predicted"/>
<reference evidence="3" key="1">
    <citation type="journal article" date="2019" name="Int. J. Syst. Evol. Microbiol.">
        <title>The Global Catalogue of Microorganisms (GCM) 10K type strain sequencing project: providing services to taxonomists for standard genome sequencing and annotation.</title>
        <authorList>
            <consortium name="The Broad Institute Genomics Platform"/>
            <consortium name="The Broad Institute Genome Sequencing Center for Infectious Disease"/>
            <person name="Wu L."/>
            <person name="Ma J."/>
        </authorList>
    </citation>
    <scope>NUCLEOTIDE SEQUENCE [LARGE SCALE GENOMIC DNA]</scope>
    <source>
        <strain evidence="3">CCUG 66188</strain>
    </source>
</reference>
<comment type="caution">
    <text evidence="2">The sequence shown here is derived from an EMBL/GenBank/DDBJ whole genome shotgun (WGS) entry which is preliminary data.</text>
</comment>
<dbReference type="Proteomes" id="UP001596353">
    <property type="component" value="Unassembled WGS sequence"/>
</dbReference>